<keyword evidence="3" id="KW-1185">Reference proteome</keyword>
<dbReference type="Proteomes" id="UP001589783">
    <property type="component" value="Unassembled WGS sequence"/>
</dbReference>
<evidence type="ECO:0000313" key="3">
    <source>
        <dbReference type="Proteomes" id="UP001589783"/>
    </source>
</evidence>
<dbReference type="RefSeq" id="WP_382361345.1">
    <property type="nucleotide sequence ID" value="NZ_JBHLWV010000012.1"/>
</dbReference>
<dbReference type="NCBIfam" id="TIGR03988">
    <property type="entry name" value="antisig_RsrA"/>
    <property type="match status" value="1"/>
</dbReference>
<accession>A0ABV6H5F6</accession>
<dbReference type="InterPro" id="IPR024020">
    <property type="entry name" value="Anit_sigma_mycothiol_RsrA"/>
</dbReference>
<evidence type="ECO:0000259" key="1">
    <source>
        <dbReference type="Pfam" id="PF13490"/>
    </source>
</evidence>
<reference evidence="2 3" key="1">
    <citation type="submission" date="2024-09" db="EMBL/GenBank/DDBJ databases">
        <authorList>
            <person name="Sun Q."/>
            <person name="Mori K."/>
        </authorList>
    </citation>
    <scope>NUCLEOTIDE SEQUENCE [LARGE SCALE GENOMIC DNA]</scope>
    <source>
        <strain evidence="2 3">CCM 7957</strain>
    </source>
</reference>
<dbReference type="EMBL" id="JBHLWV010000012">
    <property type="protein sequence ID" value="MFC0314040.1"/>
    <property type="molecule type" value="Genomic_DNA"/>
</dbReference>
<name>A0ABV6H5F6_9ACTN</name>
<dbReference type="InterPro" id="IPR027383">
    <property type="entry name" value="Znf_put"/>
</dbReference>
<proteinExistence type="predicted"/>
<dbReference type="Pfam" id="PF13490">
    <property type="entry name" value="zf-HC2"/>
    <property type="match status" value="1"/>
</dbReference>
<comment type="caution">
    <text evidence="2">The sequence shown here is derived from an EMBL/GenBank/DDBJ whole genome shotgun (WGS) entry which is preliminary data.</text>
</comment>
<feature type="domain" description="Putative zinc-finger" evidence="1">
    <location>
        <begin position="8"/>
        <end position="41"/>
    </location>
</feature>
<protein>
    <submittedName>
        <fullName evidence="2">Mycothiol system anti-sigma-R factor</fullName>
    </submittedName>
</protein>
<organism evidence="2 3">
    <name type="scientific">Gordonia phosphorivorans</name>
    <dbReference type="NCBI Taxonomy" id="1056982"/>
    <lineage>
        <taxon>Bacteria</taxon>
        <taxon>Bacillati</taxon>
        <taxon>Actinomycetota</taxon>
        <taxon>Actinomycetes</taxon>
        <taxon>Mycobacteriales</taxon>
        <taxon>Gordoniaceae</taxon>
        <taxon>Gordonia</taxon>
    </lineage>
</organism>
<evidence type="ECO:0000313" key="2">
    <source>
        <dbReference type="EMBL" id="MFC0314040.1"/>
    </source>
</evidence>
<sequence>MSDYDIDCSAVLADIYLLLDNECDNGARERLQGHITGCSSCLEHYEVQDKLKALLRRKCGEAAPEGLRERLRVQIRRTVVVETHTFIARDPE</sequence>
<gene>
    <name evidence="2" type="primary">rsrA</name>
    <name evidence="2" type="ORF">ACFFJD_04115</name>
</gene>